<gene>
    <name evidence="2" type="ORF">DS421_19g657720</name>
</gene>
<dbReference type="AlphaFoldDB" id="A0A6B9V968"/>
<proteinExistence type="predicted"/>
<organism evidence="2 3">
    <name type="scientific">Arachis hypogaea</name>
    <name type="common">Peanut</name>
    <dbReference type="NCBI Taxonomy" id="3818"/>
    <lineage>
        <taxon>Eukaryota</taxon>
        <taxon>Viridiplantae</taxon>
        <taxon>Streptophyta</taxon>
        <taxon>Embryophyta</taxon>
        <taxon>Tracheophyta</taxon>
        <taxon>Spermatophyta</taxon>
        <taxon>Magnoliopsida</taxon>
        <taxon>eudicotyledons</taxon>
        <taxon>Gunneridae</taxon>
        <taxon>Pentapetalae</taxon>
        <taxon>rosids</taxon>
        <taxon>fabids</taxon>
        <taxon>Fabales</taxon>
        <taxon>Fabaceae</taxon>
        <taxon>Papilionoideae</taxon>
        <taxon>50 kb inversion clade</taxon>
        <taxon>dalbergioids sensu lato</taxon>
        <taxon>Dalbergieae</taxon>
        <taxon>Pterocarpus clade</taxon>
        <taxon>Arachis</taxon>
    </lineage>
</organism>
<evidence type="ECO:0000313" key="2">
    <source>
        <dbReference type="EMBL" id="QHN77999.1"/>
    </source>
</evidence>
<sequence>MGQSLPNDTSSSGDFRRQWQWHFSATRGTVGFLGGRNGSGWAWSCLLSSVRPGGFPLAGTQRRYCNKEHSGGATDRSNAATASFDRGKGRRHRDRGGSAASSPSSLRMRRYLSPRSLCCGGGEAVWRGDLLPPRSGDGAMAAVRLARRCESPSPPSFFRGSSVSRCLFASDSLFMEEGGFVWFAAAGSWGKTGIGQGFRVSFFLSKN</sequence>
<protein>
    <submittedName>
        <fullName evidence="2">Uncharacterized protein</fullName>
    </submittedName>
</protein>
<name>A0A6B9V968_ARAHY</name>
<evidence type="ECO:0000313" key="3">
    <source>
        <dbReference type="Proteomes" id="UP000464620"/>
    </source>
</evidence>
<dbReference type="EMBL" id="CP031001">
    <property type="protein sequence ID" value="QHN77999.1"/>
    <property type="molecule type" value="Genomic_DNA"/>
</dbReference>
<feature type="region of interest" description="Disordered" evidence="1">
    <location>
        <begin position="67"/>
        <end position="106"/>
    </location>
</feature>
<reference evidence="2 3" key="1">
    <citation type="submission" date="2020-01" db="EMBL/GenBank/DDBJ databases">
        <title>Genome sequence of Arachis hypogaea, cultivar Shitouqi.</title>
        <authorList>
            <person name="Zhuang W."/>
            <person name="Chen H."/>
            <person name="Varshney R."/>
            <person name="Wang D."/>
            <person name="Ming R."/>
        </authorList>
    </citation>
    <scope>NUCLEOTIDE SEQUENCE [LARGE SCALE GENOMIC DNA]</scope>
    <source>
        <tissue evidence="2">Young leaf</tissue>
    </source>
</reference>
<accession>A0A6B9V968</accession>
<evidence type="ECO:0000256" key="1">
    <source>
        <dbReference type="SAM" id="MobiDB-lite"/>
    </source>
</evidence>
<dbReference type="Proteomes" id="UP000464620">
    <property type="component" value="Chromosome B09"/>
</dbReference>